<sequence>MSAYMENYSQRQTIDSAVNRFTRDCMARFGFSYNPPPSDGNPASIYDDTNMVRRYGITDRESASKLGYHLGSESYTPPPVPRMSAAEVAVLSGHVEMKPGAPEAPPTLNGIPIPREGCQREGLDKVGAMLDTTLSGRLDSESFDTSKAAPQVQAALGQWSSCMAGKGYTVDLPENAFRLAPAGGSGAVSSAEIAVAVADVDCKETVNLVGIWFETESRVQQGLIEKNQLALTELRDRINAAVKAAAAR</sequence>
<proteinExistence type="predicted"/>
<organism evidence="1 2">
    <name type="scientific">Kitasatospora purpeofusca</name>
    <dbReference type="NCBI Taxonomy" id="67352"/>
    <lineage>
        <taxon>Bacteria</taxon>
        <taxon>Bacillati</taxon>
        <taxon>Actinomycetota</taxon>
        <taxon>Actinomycetes</taxon>
        <taxon>Kitasatosporales</taxon>
        <taxon>Streptomycetaceae</taxon>
        <taxon>Kitasatospora</taxon>
    </lineage>
</organism>
<evidence type="ECO:0008006" key="3">
    <source>
        <dbReference type="Google" id="ProtNLM"/>
    </source>
</evidence>
<dbReference type="EMBL" id="CP108110">
    <property type="protein sequence ID" value="WUQ83398.1"/>
    <property type="molecule type" value="Genomic_DNA"/>
</dbReference>
<evidence type="ECO:0000313" key="2">
    <source>
        <dbReference type="Proteomes" id="UP001432222"/>
    </source>
</evidence>
<dbReference type="Proteomes" id="UP001432222">
    <property type="component" value="Chromosome"/>
</dbReference>
<evidence type="ECO:0000313" key="1">
    <source>
        <dbReference type="EMBL" id="WUQ83398.1"/>
    </source>
</evidence>
<reference evidence="1" key="1">
    <citation type="submission" date="2022-10" db="EMBL/GenBank/DDBJ databases">
        <title>The complete genomes of actinobacterial strains from the NBC collection.</title>
        <authorList>
            <person name="Joergensen T.S."/>
            <person name="Alvarez Arevalo M."/>
            <person name="Sterndorff E.B."/>
            <person name="Faurdal D."/>
            <person name="Vuksanovic O."/>
            <person name="Mourched A.-S."/>
            <person name="Charusanti P."/>
            <person name="Shaw S."/>
            <person name="Blin K."/>
            <person name="Weber T."/>
        </authorList>
    </citation>
    <scope>NUCLEOTIDE SEQUENCE</scope>
    <source>
        <strain evidence="1">NBC_00222</strain>
    </source>
</reference>
<gene>
    <name evidence="1" type="ORF">OHA16_10690</name>
</gene>
<dbReference type="GeneID" id="95080430"/>
<dbReference type="RefSeq" id="WP_266273953.1">
    <property type="nucleotide sequence ID" value="NZ_CP108110.1"/>
</dbReference>
<name>A0ABZ1TWR3_9ACTN</name>
<keyword evidence="2" id="KW-1185">Reference proteome</keyword>
<protein>
    <recommendedName>
        <fullName evidence="3">Lipoprotein</fullName>
    </recommendedName>
</protein>
<accession>A0ABZ1TWR3</accession>